<organism evidence="2 3">
    <name type="scientific">Ceratopteris richardii</name>
    <name type="common">Triangle waterfern</name>
    <dbReference type="NCBI Taxonomy" id="49495"/>
    <lineage>
        <taxon>Eukaryota</taxon>
        <taxon>Viridiplantae</taxon>
        <taxon>Streptophyta</taxon>
        <taxon>Embryophyta</taxon>
        <taxon>Tracheophyta</taxon>
        <taxon>Polypodiopsida</taxon>
        <taxon>Polypodiidae</taxon>
        <taxon>Polypodiales</taxon>
        <taxon>Pteridineae</taxon>
        <taxon>Pteridaceae</taxon>
        <taxon>Parkerioideae</taxon>
        <taxon>Ceratopteris</taxon>
    </lineage>
</organism>
<protein>
    <submittedName>
        <fullName evidence="2">Uncharacterized protein</fullName>
    </submittedName>
</protein>
<evidence type="ECO:0000313" key="3">
    <source>
        <dbReference type="Proteomes" id="UP000825935"/>
    </source>
</evidence>
<proteinExistence type="predicted"/>
<accession>A0A8T2STY3</accession>
<keyword evidence="3" id="KW-1185">Reference proteome</keyword>
<feature type="compositionally biased region" description="Basic residues" evidence="1">
    <location>
        <begin position="1"/>
        <end position="19"/>
    </location>
</feature>
<name>A0A8T2STY3_CERRI</name>
<gene>
    <name evidence="2" type="ORF">KP509_17G003400</name>
</gene>
<evidence type="ECO:0000256" key="1">
    <source>
        <dbReference type="SAM" id="MobiDB-lite"/>
    </source>
</evidence>
<dbReference type="EMBL" id="CM035422">
    <property type="protein sequence ID" value="KAH7372424.1"/>
    <property type="molecule type" value="Genomic_DNA"/>
</dbReference>
<evidence type="ECO:0000313" key="2">
    <source>
        <dbReference type="EMBL" id="KAH7372424.1"/>
    </source>
</evidence>
<dbReference type="OrthoDB" id="1922378at2759"/>
<dbReference type="Proteomes" id="UP000825935">
    <property type="component" value="Chromosome 17"/>
</dbReference>
<feature type="region of interest" description="Disordered" evidence="1">
    <location>
        <begin position="1"/>
        <end position="27"/>
    </location>
</feature>
<reference evidence="2" key="1">
    <citation type="submission" date="2021-08" db="EMBL/GenBank/DDBJ databases">
        <title>WGS assembly of Ceratopteris richardii.</title>
        <authorList>
            <person name="Marchant D.B."/>
            <person name="Chen G."/>
            <person name="Jenkins J."/>
            <person name="Shu S."/>
            <person name="Leebens-Mack J."/>
            <person name="Grimwood J."/>
            <person name="Schmutz J."/>
            <person name="Soltis P."/>
            <person name="Soltis D."/>
            <person name="Chen Z.-H."/>
        </authorList>
    </citation>
    <scope>NUCLEOTIDE SEQUENCE</scope>
    <source>
        <strain evidence="2">Whitten #5841</strain>
        <tissue evidence="2">Leaf</tissue>
    </source>
</reference>
<dbReference type="AlphaFoldDB" id="A0A8T2STY3"/>
<sequence>MASHSSTHRFARRKGGRRGGRVDAQAAMPLDEPRAQVAFKNSMIRRILQFTLRIAFRCILHRCKSQDIRC</sequence>
<comment type="caution">
    <text evidence="2">The sequence shown here is derived from an EMBL/GenBank/DDBJ whole genome shotgun (WGS) entry which is preliminary data.</text>
</comment>